<feature type="transmembrane region" description="Helical" evidence="1">
    <location>
        <begin position="52"/>
        <end position="72"/>
    </location>
</feature>
<dbReference type="EMBL" id="LT799839">
    <property type="protein sequence ID" value="SLK22950.1"/>
    <property type="molecule type" value="Genomic_DNA"/>
</dbReference>
<protein>
    <recommendedName>
        <fullName evidence="4">DUF3784 domain-containing protein</fullName>
    </recommendedName>
</protein>
<keyword evidence="1" id="KW-0812">Transmembrane</keyword>
<evidence type="ECO:0000256" key="1">
    <source>
        <dbReference type="SAM" id="Phobius"/>
    </source>
</evidence>
<dbReference type="GeneID" id="66302788"/>
<dbReference type="OrthoDB" id="9930469at2"/>
<reference evidence="3" key="1">
    <citation type="submission" date="2017-03" db="EMBL/GenBank/DDBJ databases">
        <authorList>
            <person name="Falquet L."/>
            <person name="Falquet L."/>
        </authorList>
    </citation>
    <scope>NUCLEOTIDE SEQUENCE [LARGE SCALE GENOMIC DNA]</scope>
</reference>
<evidence type="ECO:0008006" key="4">
    <source>
        <dbReference type="Google" id="ProtNLM"/>
    </source>
</evidence>
<keyword evidence="1" id="KW-1133">Transmembrane helix</keyword>
<proteinExistence type="predicted"/>
<dbReference type="Pfam" id="PF12650">
    <property type="entry name" value="DUF3784"/>
    <property type="match status" value="1"/>
</dbReference>
<evidence type="ECO:0000313" key="3">
    <source>
        <dbReference type="Proteomes" id="UP000190476"/>
    </source>
</evidence>
<accession>A0A1U6JRK0</accession>
<feature type="transmembrane region" description="Helical" evidence="1">
    <location>
        <begin position="79"/>
        <end position="100"/>
    </location>
</feature>
<keyword evidence="3" id="KW-1185">Reference proteome</keyword>
<organism evidence="2 3">
    <name type="scientific">Clostridium chauvoei JF4335</name>
    <dbReference type="NCBI Taxonomy" id="1351755"/>
    <lineage>
        <taxon>Bacteria</taxon>
        <taxon>Bacillati</taxon>
        <taxon>Bacillota</taxon>
        <taxon>Clostridia</taxon>
        <taxon>Eubacteriales</taxon>
        <taxon>Clostridiaceae</taxon>
        <taxon>Clostridium</taxon>
    </lineage>
</organism>
<dbReference type="AlphaFoldDB" id="A0A1U6JRK0"/>
<gene>
    <name evidence="2" type="primary">tRNA-Arg-2_8</name>
    <name evidence="2" type="ORF">CCH01_26360</name>
</gene>
<dbReference type="STRING" id="1351755.CCH01_26360"/>
<name>A0A1U6JRK0_9CLOT</name>
<evidence type="ECO:0000313" key="2">
    <source>
        <dbReference type="EMBL" id="SLK22950.1"/>
    </source>
</evidence>
<dbReference type="InterPro" id="IPR017259">
    <property type="entry name" value="UCP037672"/>
</dbReference>
<sequence>MLTLLTSIIMMILSIAIGALIKKGKINPYIKTYRNTIDNNEENTFLNKVSDYLANSFYALGLILISFGLIDYAGYEKSILVLVIALIVWFIATFVGAQLITNEE</sequence>
<dbReference type="RefSeq" id="WP_079481714.1">
    <property type="nucleotide sequence ID" value="NZ_CBML010000008.1"/>
</dbReference>
<keyword evidence="1" id="KW-0472">Membrane</keyword>
<dbReference type="Proteomes" id="UP000190476">
    <property type="component" value="Chromosome I"/>
</dbReference>